<evidence type="ECO:0000313" key="1">
    <source>
        <dbReference type="EMBL" id="MCH88314.1"/>
    </source>
</evidence>
<dbReference type="PANTHER" id="PTHR46890">
    <property type="entry name" value="NON-LTR RETROLELEMENT REVERSE TRANSCRIPTASE-LIKE PROTEIN-RELATED"/>
    <property type="match status" value="1"/>
</dbReference>
<dbReference type="InterPro" id="IPR036691">
    <property type="entry name" value="Endo/exonu/phosph_ase_sf"/>
</dbReference>
<dbReference type="InterPro" id="IPR052343">
    <property type="entry name" value="Retrotransposon-Effector_Assoc"/>
</dbReference>
<dbReference type="EMBL" id="LXQA010013916">
    <property type="protein sequence ID" value="MCH88314.1"/>
    <property type="molecule type" value="Genomic_DNA"/>
</dbReference>
<protein>
    <submittedName>
        <fullName evidence="1">Uncharacterized protein</fullName>
    </submittedName>
</protein>
<dbReference type="PANTHER" id="PTHR46890:SF48">
    <property type="entry name" value="RNA-DIRECTED DNA POLYMERASE"/>
    <property type="match status" value="1"/>
</dbReference>
<evidence type="ECO:0000313" key="2">
    <source>
        <dbReference type="Proteomes" id="UP000265520"/>
    </source>
</evidence>
<dbReference type="SUPFAM" id="SSF56219">
    <property type="entry name" value="DNase I-like"/>
    <property type="match status" value="1"/>
</dbReference>
<dbReference type="AlphaFoldDB" id="A0A392MPW6"/>
<keyword evidence="2" id="KW-1185">Reference proteome</keyword>
<accession>A0A392MPW6</accession>
<sequence>MLGNTSSFSETIEFRSFLTDMDLIDLPVLGRKFTWVHPNGISISRIDRVLVSNDWLSFVCKPDVVDIASHEKLKGLKATIKSWHRETYGVLDDKILKLISEISVLDIKGELTGLSEHETGRRKQLFSGMWHLKRSKESSIVQRSRARWLKEGDTNSSFFHACVKSRRNRNSILALRTKQGWIESPIDIRRAVVSFFRNHFSSVEWQRPNLDGISFSTLSLEENQMLTSPFQLEEIENVIVESDGNKSPGPDGFNFAFVKSFWNLFKGEVRLLFDQFHGTARLPQSFSSYFVMIIPKIRSPSSLGDFRPISLLGCLYKIIAKVLTTRLARVMNRLVEPTQSAFLKGRNLVDG</sequence>
<reference evidence="1 2" key="1">
    <citation type="journal article" date="2018" name="Front. Plant Sci.">
        <title>Red Clover (Trifolium pratense) and Zigzag Clover (T. medium) - A Picture of Genomic Similarities and Differences.</title>
        <authorList>
            <person name="Dluhosova J."/>
            <person name="Istvanek J."/>
            <person name="Nedelnik J."/>
            <person name="Repkova J."/>
        </authorList>
    </citation>
    <scope>NUCLEOTIDE SEQUENCE [LARGE SCALE GENOMIC DNA]</scope>
    <source>
        <strain evidence="2">cv. 10/8</strain>
        <tissue evidence="1">Leaf</tissue>
    </source>
</reference>
<dbReference type="Gene3D" id="3.60.10.10">
    <property type="entry name" value="Endonuclease/exonuclease/phosphatase"/>
    <property type="match status" value="1"/>
</dbReference>
<gene>
    <name evidence="1" type="ORF">A2U01_0009198</name>
</gene>
<organism evidence="1 2">
    <name type="scientific">Trifolium medium</name>
    <dbReference type="NCBI Taxonomy" id="97028"/>
    <lineage>
        <taxon>Eukaryota</taxon>
        <taxon>Viridiplantae</taxon>
        <taxon>Streptophyta</taxon>
        <taxon>Embryophyta</taxon>
        <taxon>Tracheophyta</taxon>
        <taxon>Spermatophyta</taxon>
        <taxon>Magnoliopsida</taxon>
        <taxon>eudicotyledons</taxon>
        <taxon>Gunneridae</taxon>
        <taxon>Pentapetalae</taxon>
        <taxon>rosids</taxon>
        <taxon>fabids</taxon>
        <taxon>Fabales</taxon>
        <taxon>Fabaceae</taxon>
        <taxon>Papilionoideae</taxon>
        <taxon>50 kb inversion clade</taxon>
        <taxon>NPAAA clade</taxon>
        <taxon>Hologalegina</taxon>
        <taxon>IRL clade</taxon>
        <taxon>Trifolieae</taxon>
        <taxon>Trifolium</taxon>
    </lineage>
</organism>
<name>A0A392MPW6_9FABA</name>
<proteinExistence type="predicted"/>
<feature type="non-terminal residue" evidence="1">
    <location>
        <position position="351"/>
    </location>
</feature>
<comment type="caution">
    <text evidence="1">The sequence shown here is derived from an EMBL/GenBank/DDBJ whole genome shotgun (WGS) entry which is preliminary data.</text>
</comment>
<dbReference type="Proteomes" id="UP000265520">
    <property type="component" value="Unassembled WGS sequence"/>
</dbReference>